<proteinExistence type="predicted"/>
<evidence type="ECO:0008006" key="3">
    <source>
        <dbReference type="Google" id="ProtNLM"/>
    </source>
</evidence>
<dbReference type="SUPFAM" id="SSF48295">
    <property type="entry name" value="TrpR-like"/>
    <property type="match status" value="1"/>
</dbReference>
<evidence type="ECO:0000313" key="1">
    <source>
        <dbReference type="EMBL" id="OHA55220.1"/>
    </source>
</evidence>
<organism evidence="1 2">
    <name type="scientific">Candidatus Veblenbacteria bacterium RIFOXYC1_FULL_42_9</name>
    <dbReference type="NCBI Taxonomy" id="1802427"/>
    <lineage>
        <taxon>Bacteria</taxon>
        <taxon>Candidatus Vebleniibacteriota</taxon>
    </lineage>
</organism>
<sequence>MKRGKKWNSKEADELYAAILKLNTVAECRRFFRDLCTPEEIVDMADRFQAAKLLAKQVDYREIANRLQISTATVTRVAQWLWRGMDGYKLVLQRLGLMHHAVHTRGER</sequence>
<dbReference type="GO" id="GO:0043565">
    <property type="term" value="F:sequence-specific DNA binding"/>
    <property type="evidence" value="ECO:0007669"/>
    <property type="project" value="InterPro"/>
</dbReference>
<dbReference type="InterPro" id="IPR010921">
    <property type="entry name" value="Trp_repressor/repl_initiator"/>
</dbReference>
<dbReference type="InterPro" id="IPR013368">
    <property type="entry name" value="YecD_YerC"/>
</dbReference>
<dbReference type="AlphaFoldDB" id="A0A1G2Q3R0"/>
<gene>
    <name evidence="1" type="ORF">A2429_00035</name>
</gene>
<dbReference type="Pfam" id="PF01371">
    <property type="entry name" value="Trp_repressor"/>
    <property type="match status" value="1"/>
</dbReference>
<name>A0A1G2Q3R0_9BACT</name>
<dbReference type="PANTHER" id="PTHR40080">
    <property type="entry name" value="LMO1763 PROTEIN"/>
    <property type="match status" value="1"/>
</dbReference>
<dbReference type="PIRSF" id="PIRSF012508">
    <property type="entry name" value="YerC"/>
    <property type="match status" value="1"/>
</dbReference>
<evidence type="ECO:0000313" key="2">
    <source>
        <dbReference type="Proteomes" id="UP000178199"/>
    </source>
</evidence>
<protein>
    <recommendedName>
        <fullName evidence="3">TrpR-like protein YerC/YecD</fullName>
    </recommendedName>
</protein>
<accession>A0A1G2Q3R0</accession>
<reference evidence="1 2" key="1">
    <citation type="journal article" date="2016" name="Nat. Commun.">
        <title>Thousands of microbial genomes shed light on interconnected biogeochemical processes in an aquifer system.</title>
        <authorList>
            <person name="Anantharaman K."/>
            <person name="Brown C.T."/>
            <person name="Hug L.A."/>
            <person name="Sharon I."/>
            <person name="Castelle C.J."/>
            <person name="Probst A.J."/>
            <person name="Thomas B.C."/>
            <person name="Singh A."/>
            <person name="Wilkins M.J."/>
            <person name="Karaoz U."/>
            <person name="Brodie E.L."/>
            <person name="Williams K.H."/>
            <person name="Hubbard S.S."/>
            <person name="Banfield J.F."/>
        </authorList>
    </citation>
    <scope>NUCLEOTIDE SEQUENCE [LARGE SCALE GENOMIC DNA]</scope>
</reference>
<comment type="caution">
    <text evidence="1">The sequence shown here is derived from an EMBL/GenBank/DDBJ whole genome shotgun (WGS) entry which is preliminary data.</text>
</comment>
<dbReference type="EMBL" id="MHTD01000039">
    <property type="protein sequence ID" value="OHA55220.1"/>
    <property type="molecule type" value="Genomic_DNA"/>
</dbReference>
<dbReference type="Gene3D" id="1.10.1270.10">
    <property type="entry name" value="TrpR-like"/>
    <property type="match status" value="1"/>
</dbReference>
<dbReference type="NCBIfam" id="TIGR02531">
    <property type="entry name" value="yecD_yerC"/>
    <property type="match status" value="1"/>
</dbReference>
<dbReference type="InterPro" id="IPR000831">
    <property type="entry name" value="Trp_repress"/>
</dbReference>
<dbReference type="GO" id="GO:0003700">
    <property type="term" value="F:DNA-binding transcription factor activity"/>
    <property type="evidence" value="ECO:0007669"/>
    <property type="project" value="InterPro"/>
</dbReference>
<dbReference type="InterPro" id="IPR038116">
    <property type="entry name" value="TrpR-like_sf"/>
</dbReference>
<dbReference type="PANTHER" id="PTHR40080:SF1">
    <property type="entry name" value="TRPR-LIKE PROTEIN YERC_YECD"/>
    <property type="match status" value="1"/>
</dbReference>
<dbReference type="Proteomes" id="UP000178199">
    <property type="component" value="Unassembled WGS sequence"/>
</dbReference>